<proteinExistence type="predicted"/>
<accession>A0A6M8EPN1</accession>
<name>A0A6M8EPN1_9BACT</name>
<protein>
    <submittedName>
        <fullName evidence="1">Uncharacterized protein</fullName>
    </submittedName>
</protein>
<dbReference type="Proteomes" id="UP000503483">
    <property type="component" value="Chromosome"/>
</dbReference>
<evidence type="ECO:0000313" key="2">
    <source>
        <dbReference type="Proteomes" id="UP000503483"/>
    </source>
</evidence>
<dbReference type="KEGG" id="paco:AACT_1872"/>
<keyword evidence="2" id="KW-1185">Reference proteome</keyword>
<dbReference type="AlphaFoldDB" id="A0A6M8EPN1"/>
<dbReference type="EMBL" id="CP042652">
    <property type="protein sequence ID" value="QKE29021.1"/>
    <property type="molecule type" value="Genomic_DNA"/>
</dbReference>
<reference evidence="1 2" key="1">
    <citation type="submission" date="2019-08" db="EMBL/GenBank/DDBJ databases">
        <title>Complete genome sequence of Arcobacter acticola.</title>
        <authorList>
            <person name="Miller W."/>
        </authorList>
    </citation>
    <scope>NUCLEOTIDE SEQUENCE [LARGE SCALE GENOMIC DNA]</scope>
    <source>
        <strain evidence="1 2">KCTC 52212</strain>
    </source>
</reference>
<sequence>MTNEELIDLANELKSDETTNPIGVFEEFAKENNISQEELEQLLSKKYDCFKCESCHTFYCYDEYSFFDEKCIYCCDTDSEEEEY</sequence>
<organism evidence="1 2">
    <name type="scientific">Arcobacter acticola</name>
    <dbReference type="NCBI Taxonomy" id="1849015"/>
    <lineage>
        <taxon>Bacteria</taxon>
        <taxon>Pseudomonadati</taxon>
        <taxon>Campylobacterota</taxon>
        <taxon>Epsilonproteobacteria</taxon>
        <taxon>Campylobacterales</taxon>
        <taxon>Arcobacteraceae</taxon>
        <taxon>Arcobacter</taxon>
    </lineage>
</organism>
<dbReference type="RefSeq" id="WP_172126578.1">
    <property type="nucleotide sequence ID" value="NZ_CP042652.1"/>
</dbReference>
<gene>
    <name evidence="1" type="ORF">AACT_1872</name>
</gene>
<evidence type="ECO:0000313" key="1">
    <source>
        <dbReference type="EMBL" id="QKE29021.1"/>
    </source>
</evidence>